<protein>
    <submittedName>
        <fullName evidence="2">Uncharacterized protein</fullName>
    </submittedName>
</protein>
<evidence type="ECO:0000313" key="3">
    <source>
        <dbReference type="Proteomes" id="UP000526083"/>
    </source>
</evidence>
<feature type="compositionally biased region" description="Low complexity" evidence="1">
    <location>
        <begin position="111"/>
        <end position="123"/>
    </location>
</feature>
<feature type="compositionally biased region" description="Pro residues" evidence="1">
    <location>
        <begin position="124"/>
        <end position="135"/>
    </location>
</feature>
<name>A0A7W3JPX9_9MICO</name>
<sequence length="577" mass="59740">MHTQPTPRRAFRGFTVSGIAAAGIAALLLLTGCTVSAPEPDAEASDSAEVEATGKPPTNAPAAPSASPMPLPTEPPTTPSKPSAPETPATPESPDASAPTQPYVAPARNQAPSATDSATAPAAPSTPPPTHTPKPSPEDSDGESSTIHDDELVLYPTDTGEIAFSYNGTSSGDSFSFVDSEWNSPTLSIAVKGTHDNSTLPASDFAQWTNYFASHTAEASTDEPSELHYAFCGTLAFADFTSESADSASTDSCFGQGSDGLNNNWWGGGADYVDNDGNACFIDPSATNSVGSSLVACLEGTGVSEFEINDGGTSPNYFSLYSPNEAFDVPVDPQQLGDDLLAWLQSNSTMSPAKERILQDAVDALPTDGTITTPTSWEFTCDDYCATSDNSSITSGQVWGGVHTTDTYESEAWKIALNGYPLNNMTLNATAGRDNSAAVASWFDDQVTPSGAMIGAGTGASTTPGDLNFAYCGDLSPQGGSLPASDIPICFGQGHNVGANNWWIGGADWQELEPTTFDAFVGDSPLPGLKHFAGAVGGDTETRVMFDPKSLTAVVTVGEDVANAEAIDGFMFIFGIG</sequence>
<dbReference type="EMBL" id="JACGWY010000003">
    <property type="protein sequence ID" value="MBA8816818.1"/>
    <property type="molecule type" value="Genomic_DNA"/>
</dbReference>
<feature type="compositionally biased region" description="Low complexity" evidence="1">
    <location>
        <begin position="80"/>
        <end position="94"/>
    </location>
</feature>
<accession>A0A7W3JPX9</accession>
<evidence type="ECO:0000313" key="2">
    <source>
        <dbReference type="EMBL" id="MBA8816818.1"/>
    </source>
</evidence>
<proteinExistence type="predicted"/>
<reference evidence="2 3" key="1">
    <citation type="submission" date="2020-07" db="EMBL/GenBank/DDBJ databases">
        <title>Sequencing the genomes of 1000 actinobacteria strains.</title>
        <authorList>
            <person name="Klenk H.-P."/>
        </authorList>
    </citation>
    <scope>NUCLEOTIDE SEQUENCE [LARGE SCALE GENOMIC DNA]</scope>
    <source>
        <strain evidence="2 3">DSM 27576</strain>
    </source>
</reference>
<feature type="region of interest" description="Disordered" evidence="1">
    <location>
        <begin position="37"/>
        <end position="146"/>
    </location>
</feature>
<organism evidence="2 3">
    <name type="scientific">Microbacterium halimionae</name>
    <dbReference type="NCBI Taxonomy" id="1526413"/>
    <lineage>
        <taxon>Bacteria</taxon>
        <taxon>Bacillati</taxon>
        <taxon>Actinomycetota</taxon>
        <taxon>Actinomycetes</taxon>
        <taxon>Micrococcales</taxon>
        <taxon>Microbacteriaceae</taxon>
        <taxon>Microbacterium</taxon>
    </lineage>
</organism>
<dbReference type="Proteomes" id="UP000526083">
    <property type="component" value="Unassembled WGS sequence"/>
</dbReference>
<gene>
    <name evidence="2" type="ORF">FHX48_001911</name>
</gene>
<dbReference type="AlphaFoldDB" id="A0A7W3JPX9"/>
<feature type="compositionally biased region" description="Acidic residues" evidence="1">
    <location>
        <begin position="40"/>
        <end position="49"/>
    </location>
</feature>
<feature type="compositionally biased region" description="Pro residues" evidence="1">
    <location>
        <begin position="67"/>
        <end position="79"/>
    </location>
</feature>
<comment type="caution">
    <text evidence="2">The sequence shown here is derived from an EMBL/GenBank/DDBJ whole genome shotgun (WGS) entry which is preliminary data.</text>
</comment>
<feature type="compositionally biased region" description="Low complexity" evidence="1">
    <location>
        <begin position="50"/>
        <end position="66"/>
    </location>
</feature>
<keyword evidence="3" id="KW-1185">Reference proteome</keyword>
<evidence type="ECO:0000256" key="1">
    <source>
        <dbReference type="SAM" id="MobiDB-lite"/>
    </source>
</evidence>
<dbReference type="RefSeq" id="WP_167046301.1">
    <property type="nucleotide sequence ID" value="NZ_JAAOZB010000001.1"/>
</dbReference>